<keyword evidence="2" id="KW-1185">Reference proteome</keyword>
<comment type="caution">
    <text evidence="1">The sequence shown here is derived from an EMBL/GenBank/DDBJ whole genome shotgun (WGS) entry which is preliminary data.</text>
</comment>
<evidence type="ECO:0000313" key="1">
    <source>
        <dbReference type="EMBL" id="MDF2254205.1"/>
    </source>
</evidence>
<name>A0ABT5YTR6_9ACTN</name>
<proteinExistence type="predicted"/>
<accession>A0ABT5YTR6</accession>
<dbReference type="EMBL" id="JARHTQ010000001">
    <property type="protein sequence ID" value="MDF2254205.1"/>
    <property type="molecule type" value="Genomic_DNA"/>
</dbReference>
<dbReference type="Proteomes" id="UP001220022">
    <property type="component" value="Unassembled WGS sequence"/>
</dbReference>
<evidence type="ECO:0000313" key="2">
    <source>
        <dbReference type="Proteomes" id="UP001220022"/>
    </source>
</evidence>
<dbReference type="RefSeq" id="WP_275806298.1">
    <property type="nucleotide sequence ID" value="NZ_BAAANM010000026.1"/>
</dbReference>
<sequence length="179" mass="19511">MAFRHLNELPLGEKVFRIELASEDDTTVTLTLTGWTETDPGTPLASGQLRLPMADVATLRIALNRALRALALAADVAEPIPDRDVLRELFPGHGAPWIPQHEEELVRRFHDGETIARTAARFGRTPDSVRTKLRELGHDPRHPEHCPPDGCLSWSRYASPTLVGSAPSATSATPGDGEA</sequence>
<protein>
    <submittedName>
        <fullName evidence="1">Uncharacterized protein</fullName>
    </submittedName>
</protein>
<reference evidence="1 2" key="1">
    <citation type="submission" date="2023-03" db="EMBL/GenBank/DDBJ databases">
        <title>Draft genome sequence of type strain Streptomyces ferralitis JCM 14344.</title>
        <authorList>
            <person name="Klaysubun C."/>
            <person name="Duangmal K."/>
        </authorList>
    </citation>
    <scope>NUCLEOTIDE SEQUENCE [LARGE SCALE GENOMIC DNA]</scope>
    <source>
        <strain evidence="1 2">JCM 14344</strain>
    </source>
</reference>
<organism evidence="1 2">
    <name type="scientific">Streptantibioticus ferralitis</name>
    <dbReference type="NCBI Taxonomy" id="236510"/>
    <lineage>
        <taxon>Bacteria</taxon>
        <taxon>Bacillati</taxon>
        <taxon>Actinomycetota</taxon>
        <taxon>Actinomycetes</taxon>
        <taxon>Kitasatosporales</taxon>
        <taxon>Streptomycetaceae</taxon>
        <taxon>Streptantibioticus</taxon>
    </lineage>
</organism>
<gene>
    <name evidence="1" type="ORF">P2L57_00230</name>
</gene>